<dbReference type="Proteomes" id="UP000775547">
    <property type="component" value="Unassembled WGS sequence"/>
</dbReference>
<protein>
    <recommendedName>
        <fullName evidence="1">Enoyl reductase (ER) domain-containing protein</fullName>
    </recommendedName>
</protein>
<dbReference type="EMBL" id="JABCKV010000239">
    <property type="protein sequence ID" value="KAG5641873.1"/>
    <property type="molecule type" value="Genomic_DNA"/>
</dbReference>
<evidence type="ECO:0000313" key="3">
    <source>
        <dbReference type="Proteomes" id="UP000775547"/>
    </source>
</evidence>
<keyword evidence="3" id="KW-1185">Reference proteome</keyword>
<evidence type="ECO:0000313" key="2">
    <source>
        <dbReference type="EMBL" id="KAG5641873.1"/>
    </source>
</evidence>
<gene>
    <name evidence="2" type="ORF">DXG03_004013</name>
</gene>
<organism evidence="2 3">
    <name type="scientific">Asterophora parasitica</name>
    <dbReference type="NCBI Taxonomy" id="117018"/>
    <lineage>
        <taxon>Eukaryota</taxon>
        <taxon>Fungi</taxon>
        <taxon>Dikarya</taxon>
        <taxon>Basidiomycota</taxon>
        <taxon>Agaricomycotina</taxon>
        <taxon>Agaricomycetes</taxon>
        <taxon>Agaricomycetidae</taxon>
        <taxon>Agaricales</taxon>
        <taxon>Tricholomatineae</taxon>
        <taxon>Lyophyllaceae</taxon>
        <taxon>Asterophora</taxon>
    </lineage>
</organism>
<dbReference type="CDD" id="cd08276">
    <property type="entry name" value="MDR7"/>
    <property type="match status" value="1"/>
</dbReference>
<proteinExistence type="predicted"/>
<dbReference type="InterPro" id="IPR020843">
    <property type="entry name" value="ER"/>
</dbReference>
<dbReference type="PANTHER" id="PTHR45033:SF2">
    <property type="entry name" value="ZINC-TYPE ALCOHOL DEHYDROGENASE-LIKE PROTEIN C1773.06C"/>
    <property type="match status" value="1"/>
</dbReference>
<comment type="caution">
    <text evidence="2">The sequence shown here is derived from an EMBL/GenBank/DDBJ whole genome shotgun (WGS) entry which is preliminary data.</text>
</comment>
<dbReference type="OrthoDB" id="9930022at2759"/>
<evidence type="ECO:0000259" key="1">
    <source>
        <dbReference type="SMART" id="SM00829"/>
    </source>
</evidence>
<dbReference type="AlphaFoldDB" id="A0A9P7G1G7"/>
<dbReference type="GO" id="GO:0016491">
    <property type="term" value="F:oxidoreductase activity"/>
    <property type="evidence" value="ECO:0007669"/>
    <property type="project" value="InterPro"/>
</dbReference>
<dbReference type="InterPro" id="IPR036291">
    <property type="entry name" value="NAD(P)-bd_dom_sf"/>
</dbReference>
<dbReference type="PANTHER" id="PTHR45033">
    <property type="match status" value="1"/>
</dbReference>
<reference evidence="2" key="2">
    <citation type="submission" date="2021-10" db="EMBL/GenBank/DDBJ databases">
        <title>Phylogenomics reveals ancestral predisposition of the termite-cultivated fungus Termitomyces towards a domesticated lifestyle.</title>
        <authorList>
            <person name="Auxier B."/>
            <person name="Grum-Grzhimaylo A."/>
            <person name="Cardenas M.E."/>
            <person name="Lodge J.D."/>
            <person name="Laessoe T."/>
            <person name="Pedersen O."/>
            <person name="Smith M.E."/>
            <person name="Kuyper T.W."/>
            <person name="Franco-Molano E.A."/>
            <person name="Baroni T.J."/>
            <person name="Aanen D.K."/>
        </authorList>
    </citation>
    <scope>NUCLEOTIDE SEQUENCE</scope>
    <source>
        <strain evidence="2">AP01</strain>
        <tissue evidence="2">Mycelium</tissue>
    </source>
</reference>
<dbReference type="Gene3D" id="3.90.180.10">
    <property type="entry name" value="Medium-chain alcohol dehydrogenases, catalytic domain"/>
    <property type="match status" value="2"/>
</dbReference>
<dbReference type="SUPFAM" id="SSF51735">
    <property type="entry name" value="NAD(P)-binding Rossmann-fold domains"/>
    <property type="match status" value="1"/>
</dbReference>
<name>A0A9P7G1G7_9AGAR</name>
<feature type="domain" description="Enoyl reductase (ER)" evidence="1">
    <location>
        <begin position="1"/>
        <end position="195"/>
    </location>
</feature>
<reference evidence="2" key="1">
    <citation type="submission" date="2020-07" db="EMBL/GenBank/DDBJ databases">
        <authorList>
            <person name="Nieuwenhuis M."/>
            <person name="Van De Peppel L.J.J."/>
        </authorList>
    </citation>
    <scope>NUCLEOTIDE SEQUENCE</scope>
    <source>
        <strain evidence="2">AP01</strain>
        <tissue evidence="2">Mycelium</tissue>
    </source>
</reference>
<dbReference type="InterPro" id="IPR052711">
    <property type="entry name" value="Zinc_ADH-like"/>
</dbReference>
<dbReference type="InterPro" id="IPR013149">
    <property type="entry name" value="ADH-like_C"/>
</dbReference>
<dbReference type="Pfam" id="PF00107">
    <property type="entry name" value="ADH_zinc_N"/>
    <property type="match status" value="1"/>
</dbReference>
<dbReference type="Gene3D" id="3.40.50.720">
    <property type="entry name" value="NAD(P)-binding Rossmann-like Domain"/>
    <property type="match status" value="1"/>
</dbReference>
<sequence>MAMTPYPGLQSLVRIPEHLSYEEASTLPCAALTAYNALMGPKPVKAGDYVLVLGTGGVSIFGLQLAVASGAIVIATSSSDEKLKLATKLGAKHVINYKTTPAWDDEVLRITGGVGVDHVIEEGLESSIILPIIMKSITLRGIHVGSVQQFENLNRLLIAHPETTRPVINRVFTFEQAKEAYAYLGAQTHSGKLVIKVAA</sequence>
<dbReference type="SMART" id="SM00829">
    <property type="entry name" value="PKS_ER"/>
    <property type="match status" value="1"/>
</dbReference>
<accession>A0A9P7G1G7</accession>